<gene>
    <name evidence="1" type="ORF">CAL22_08780</name>
</gene>
<dbReference type="AlphaFoldDB" id="A0A261VK72"/>
<reference evidence="2" key="1">
    <citation type="submission" date="2017-05" db="EMBL/GenBank/DDBJ databases">
        <title>Complete and WGS of Bordetella genogroups.</title>
        <authorList>
            <person name="Spilker T."/>
            <person name="Lipuma J."/>
        </authorList>
    </citation>
    <scope>NUCLEOTIDE SEQUENCE [LARGE SCALE GENOMIC DNA]</scope>
    <source>
        <strain evidence="2">AU6712</strain>
    </source>
</reference>
<name>A0A261VK72_9BORD</name>
<evidence type="ECO:0000313" key="1">
    <source>
        <dbReference type="EMBL" id="OZI74544.1"/>
    </source>
</evidence>
<dbReference type="RefSeq" id="WP_094812301.1">
    <property type="nucleotide sequence ID" value="NZ_NEVU01000002.1"/>
</dbReference>
<protein>
    <submittedName>
        <fullName evidence="1">Uncharacterized protein</fullName>
    </submittedName>
</protein>
<evidence type="ECO:0000313" key="2">
    <source>
        <dbReference type="Proteomes" id="UP000216429"/>
    </source>
</evidence>
<accession>A0A261VK72</accession>
<keyword evidence="2" id="KW-1185">Reference proteome</keyword>
<organism evidence="1 2">
    <name type="scientific">Bordetella genomosp. 12</name>
    <dbReference type="NCBI Taxonomy" id="463035"/>
    <lineage>
        <taxon>Bacteria</taxon>
        <taxon>Pseudomonadati</taxon>
        <taxon>Pseudomonadota</taxon>
        <taxon>Betaproteobacteria</taxon>
        <taxon>Burkholderiales</taxon>
        <taxon>Alcaligenaceae</taxon>
        <taxon>Bordetella</taxon>
    </lineage>
</organism>
<proteinExistence type="predicted"/>
<sequence>MTDKNTPQPVLTDEECISILKFGSSSIAMARAIESALLSKLRAPVADERAQSLFEALQAFAGAENFDGWHEKYHPAIEKARAAIREFKGD</sequence>
<dbReference type="EMBL" id="NEVU01000002">
    <property type="protein sequence ID" value="OZI74544.1"/>
    <property type="molecule type" value="Genomic_DNA"/>
</dbReference>
<dbReference type="Proteomes" id="UP000216429">
    <property type="component" value="Unassembled WGS sequence"/>
</dbReference>
<comment type="caution">
    <text evidence="1">The sequence shown here is derived from an EMBL/GenBank/DDBJ whole genome shotgun (WGS) entry which is preliminary data.</text>
</comment>